<dbReference type="GO" id="GO:0046872">
    <property type="term" value="F:metal ion binding"/>
    <property type="evidence" value="ECO:0007669"/>
    <property type="project" value="UniProtKB-KW"/>
</dbReference>
<keyword evidence="3 6" id="KW-0560">Oxidoreductase</keyword>
<feature type="binding site" evidence="5">
    <location>
        <position position="182"/>
    </location>
    <ligand>
        <name>Fe cation</name>
        <dbReference type="ChEBI" id="CHEBI:24875"/>
        <note>catalytic</note>
    </ligand>
</feature>
<dbReference type="Pfam" id="PF03055">
    <property type="entry name" value="RPE65"/>
    <property type="match status" value="1"/>
</dbReference>
<organism evidence="7 8">
    <name type="scientific">Streptomyces monashensis</name>
    <dbReference type="NCBI Taxonomy" id="1678012"/>
    <lineage>
        <taxon>Bacteria</taxon>
        <taxon>Bacillati</taxon>
        <taxon>Actinomycetota</taxon>
        <taxon>Actinomycetes</taxon>
        <taxon>Kitasatosporales</taxon>
        <taxon>Streptomycetaceae</taxon>
        <taxon>Streptomyces</taxon>
    </lineage>
</organism>
<proteinExistence type="inferred from homology"/>
<dbReference type="PANTHER" id="PTHR10543">
    <property type="entry name" value="BETA-CAROTENE DIOXYGENASE"/>
    <property type="match status" value="1"/>
</dbReference>
<gene>
    <name evidence="7" type="ORF">BIV23_36530</name>
</gene>
<keyword evidence="8" id="KW-1185">Reference proteome</keyword>
<evidence type="ECO:0000313" key="8">
    <source>
        <dbReference type="Proteomes" id="UP000179642"/>
    </source>
</evidence>
<reference evidence="7 8" key="1">
    <citation type="submission" date="2016-10" db="EMBL/GenBank/DDBJ databases">
        <title>Genome sequence of Streptomyces sp. MUSC 1.</title>
        <authorList>
            <person name="Lee L.-H."/>
            <person name="Ser H.-L."/>
            <person name="Law J.W.-F."/>
        </authorList>
    </citation>
    <scope>NUCLEOTIDE SEQUENCE [LARGE SCALE GENOMIC DNA]</scope>
    <source>
        <strain evidence="7 8">MUSC 1</strain>
    </source>
</reference>
<dbReference type="PANTHER" id="PTHR10543:SF89">
    <property type="entry name" value="CAROTENOID 9,10(9',10')-CLEAVAGE DIOXYGENASE 1"/>
    <property type="match status" value="1"/>
</dbReference>
<evidence type="ECO:0000256" key="3">
    <source>
        <dbReference type="ARBA" id="ARBA00023002"/>
    </source>
</evidence>
<dbReference type="GO" id="GO:0010436">
    <property type="term" value="F:carotenoid dioxygenase activity"/>
    <property type="evidence" value="ECO:0007669"/>
    <property type="project" value="TreeGrafter"/>
</dbReference>
<accession>A0A1S2PJT8</accession>
<keyword evidence="2 5" id="KW-0479">Metal-binding</keyword>
<evidence type="ECO:0000256" key="1">
    <source>
        <dbReference type="ARBA" id="ARBA00006787"/>
    </source>
</evidence>
<dbReference type="AlphaFoldDB" id="A0A1S2PJT8"/>
<protein>
    <recommendedName>
        <fullName evidence="6">Dioxygenase</fullName>
        <ecNumber evidence="6">1.13.11.-</ecNumber>
    </recommendedName>
</protein>
<comment type="cofactor">
    <cofactor evidence="5 6">
        <name>Fe(2+)</name>
        <dbReference type="ChEBI" id="CHEBI:29033"/>
    </cofactor>
    <text evidence="5 6">Binds 1 Fe(2+) ion per subunit.</text>
</comment>
<keyword evidence="6" id="KW-0223">Dioxygenase</keyword>
<dbReference type="InterPro" id="IPR004294">
    <property type="entry name" value="Carotenoid_Oase"/>
</dbReference>
<evidence type="ECO:0000256" key="2">
    <source>
        <dbReference type="ARBA" id="ARBA00022723"/>
    </source>
</evidence>
<evidence type="ECO:0000256" key="5">
    <source>
        <dbReference type="PIRSR" id="PIRSR604294-1"/>
    </source>
</evidence>
<dbReference type="GO" id="GO:0016121">
    <property type="term" value="P:carotene catabolic process"/>
    <property type="evidence" value="ECO:0007669"/>
    <property type="project" value="TreeGrafter"/>
</dbReference>
<name>A0A1S2PJT8_9ACTN</name>
<dbReference type="EC" id="1.13.11.-" evidence="6"/>
<evidence type="ECO:0000256" key="4">
    <source>
        <dbReference type="ARBA" id="ARBA00023004"/>
    </source>
</evidence>
<keyword evidence="4 5" id="KW-0408">Iron</keyword>
<sequence>MVIDVMACPAPFHVAGRGSDGPYDARTARLERWTAGLRLGRVRQRVLDDRPQEFPRANEALVARRHRYGCTAAAAGMTAAYLTPDGGTPPDDAFSDALVQHGLLRGTTQVHRLPRGAAAGEAVFVPRDPDDPRAAEDDGYALAHVHDPDQGPADPVILAAQDVTGEPVARIHLPGRVPLGFHGSWIPHA</sequence>
<dbReference type="EMBL" id="MLYO01000072">
    <property type="protein sequence ID" value="OIJ93983.1"/>
    <property type="molecule type" value="Genomic_DNA"/>
</dbReference>
<dbReference type="Proteomes" id="UP000179642">
    <property type="component" value="Unassembled WGS sequence"/>
</dbReference>
<comment type="caution">
    <text evidence="7">The sequence shown here is derived from an EMBL/GenBank/DDBJ whole genome shotgun (WGS) entry which is preliminary data.</text>
</comment>
<comment type="similarity">
    <text evidence="1 6">Belongs to the carotenoid oxygenase family.</text>
</comment>
<evidence type="ECO:0000313" key="7">
    <source>
        <dbReference type="EMBL" id="OIJ93983.1"/>
    </source>
</evidence>
<dbReference type="RefSeq" id="WP_071385262.1">
    <property type="nucleotide sequence ID" value="NZ_MLYO01000072.1"/>
</dbReference>
<evidence type="ECO:0000256" key="6">
    <source>
        <dbReference type="RuleBase" id="RU364048"/>
    </source>
</evidence>